<dbReference type="Pfam" id="PF07463">
    <property type="entry name" value="NUMOD4"/>
    <property type="match status" value="1"/>
</dbReference>
<dbReference type="Pfam" id="PF22083">
    <property type="entry name" value="I-HmuI_NUMOD-like"/>
    <property type="match status" value="1"/>
</dbReference>
<accession>A0ABY9XFJ5</accession>
<organism evidence="3 4">
    <name type="scientific">Xenorhabdus griffiniae</name>
    <dbReference type="NCBI Taxonomy" id="351672"/>
    <lineage>
        <taxon>Bacteria</taxon>
        <taxon>Pseudomonadati</taxon>
        <taxon>Pseudomonadota</taxon>
        <taxon>Gammaproteobacteria</taxon>
        <taxon>Enterobacterales</taxon>
        <taxon>Morganellaceae</taxon>
        <taxon>Xenorhabdus</taxon>
    </lineage>
</organism>
<dbReference type="InterPro" id="IPR044925">
    <property type="entry name" value="His-Me_finger_sf"/>
</dbReference>
<evidence type="ECO:0000259" key="2">
    <source>
        <dbReference type="Pfam" id="PF22083"/>
    </source>
</evidence>
<dbReference type="SUPFAM" id="SSF54060">
    <property type="entry name" value="His-Me finger endonucleases"/>
    <property type="match status" value="1"/>
</dbReference>
<proteinExistence type="predicted"/>
<sequence>MNNQISIADYDTNSSSEEWQPVPIASYSDFYRVSNLGRIHSLHSNRVLKGKIHHDGYHSVKLSLNGIWADFSVHRLVAMVFVPNPMALPGVRHWDGNILNNQASNLIWTSASNGVLRSAILAIDIETDSHLVFVGKSELLAAGFDSSTVYACLNGRAKTHKGYRFERISLEGKSC</sequence>
<dbReference type="InterPro" id="IPR054307">
    <property type="entry name" value="I-HmuI_NUMOD-like"/>
</dbReference>
<evidence type="ECO:0000259" key="1">
    <source>
        <dbReference type="Pfam" id="PF07463"/>
    </source>
</evidence>
<feature type="domain" description="DNA endonuclease I-HmuI-like NUMOD-like" evidence="2">
    <location>
        <begin position="143"/>
        <end position="166"/>
    </location>
</feature>
<name>A0ABY9XFJ5_9GAMM</name>
<keyword evidence="4" id="KW-1185">Reference proteome</keyword>
<dbReference type="GeneID" id="88857152"/>
<reference evidence="3 4" key="1">
    <citation type="journal article" date="2023" name="Access Microbiol">
        <title>The genome of a steinernematid-associated Pseudomonas piscis bacterium encodes the biosynthesis of insect toxins.</title>
        <authorList>
            <person name="Awori R.M."/>
            <person name="Hendre P."/>
            <person name="Amugune N.O."/>
        </authorList>
    </citation>
    <scope>NUCLEOTIDE SEQUENCE [LARGE SCALE GENOMIC DNA]</scope>
    <source>
        <strain evidence="3 4">97</strain>
    </source>
</reference>
<gene>
    <name evidence="3" type="ORF">QL112_016305</name>
</gene>
<dbReference type="EMBL" id="CP133647">
    <property type="protein sequence ID" value="WNH01358.1"/>
    <property type="molecule type" value="Genomic_DNA"/>
</dbReference>
<feature type="domain" description="NUMOD4" evidence="1">
    <location>
        <begin position="17"/>
        <end position="63"/>
    </location>
</feature>
<dbReference type="Proteomes" id="UP001300348">
    <property type="component" value="Chromosome"/>
</dbReference>
<evidence type="ECO:0000313" key="3">
    <source>
        <dbReference type="EMBL" id="WNH01358.1"/>
    </source>
</evidence>
<dbReference type="RefSeq" id="WP_189759597.1">
    <property type="nucleotide sequence ID" value="NZ_CAWPOC010000190.1"/>
</dbReference>
<dbReference type="Gene3D" id="3.90.75.20">
    <property type="match status" value="1"/>
</dbReference>
<evidence type="ECO:0000313" key="4">
    <source>
        <dbReference type="Proteomes" id="UP001300348"/>
    </source>
</evidence>
<dbReference type="InterPro" id="IPR010902">
    <property type="entry name" value="NUMOD4"/>
</dbReference>
<protein>
    <submittedName>
        <fullName evidence="3">NUMOD4 domain-containing protein</fullName>
    </submittedName>
</protein>